<dbReference type="HOGENOM" id="CLU_1942953_0_0_1"/>
<reference evidence="2" key="1">
    <citation type="submission" date="2024-06" db="UniProtKB">
        <authorList>
            <consortium name="Ensembl"/>
        </authorList>
    </citation>
    <scope>IDENTIFICATION</scope>
</reference>
<dbReference type="EMBL" id="AEYP01055436">
    <property type="status" value="NOT_ANNOTATED_CDS"/>
    <property type="molecule type" value="Genomic_DNA"/>
</dbReference>
<organism evidence="2">
    <name type="scientific">Mustela putorius furo</name>
    <name type="common">European domestic ferret</name>
    <name type="synonym">Mustela furo</name>
    <dbReference type="NCBI Taxonomy" id="9669"/>
    <lineage>
        <taxon>Eukaryota</taxon>
        <taxon>Metazoa</taxon>
        <taxon>Chordata</taxon>
        <taxon>Craniata</taxon>
        <taxon>Vertebrata</taxon>
        <taxon>Euteleostomi</taxon>
        <taxon>Mammalia</taxon>
        <taxon>Eutheria</taxon>
        <taxon>Laurasiatheria</taxon>
        <taxon>Carnivora</taxon>
        <taxon>Caniformia</taxon>
        <taxon>Musteloidea</taxon>
        <taxon>Mustelidae</taxon>
        <taxon>Mustelinae</taxon>
        <taxon>Mustela</taxon>
    </lineage>
</organism>
<dbReference type="Ensembl" id="ENSMPUT00000008996.1">
    <property type="protein sequence ID" value="ENSMPUP00000008852.1"/>
    <property type="gene ID" value="ENSMPUG00000008922.1"/>
</dbReference>
<sequence length="130" mass="14271">PRQTRSASWGPAQRVPTPSWALPRGQPKVLKWQVLLLQRARGPGASPCRSPRLRSWQSVPPLCDTALGAHRPQLTDGGSEALPEARCCRATLPGLGPRRVDRTAFHRDHHFGKTHLLGSITPSSGLHSWL</sequence>
<proteinExistence type="predicted"/>
<accession>M3YBZ5</accession>
<name>M3YBZ5_MUSPF</name>
<feature type="region of interest" description="Disordered" evidence="1">
    <location>
        <begin position="1"/>
        <end position="23"/>
    </location>
</feature>
<dbReference type="InParanoid" id="M3YBZ5"/>
<dbReference type="AlphaFoldDB" id="M3YBZ5"/>
<evidence type="ECO:0000256" key="1">
    <source>
        <dbReference type="SAM" id="MobiDB-lite"/>
    </source>
</evidence>
<protein>
    <submittedName>
        <fullName evidence="2">Uncharacterized protein</fullName>
    </submittedName>
</protein>
<evidence type="ECO:0000313" key="2">
    <source>
        <dbReference type="Ensembl" id="ENSMPUP00000008852.1"/>
    </source>
</evidence>